<feature type="transmembrane region" description="Helical" evidence="2">
    <location>
        <begin position="393"/>
        <end position="415"/>
    </location>
</feature>
<name>A0A5C8UU23_9MICO</name>
<dbReference type="EMBL" id="VRMG01000005">
    <property type="protein sequence ID" value="TXN31136.1"/>
    <property type="molecule type" value="Genomic_DNA"/>
</dbReference>
<feature type="region of interest" description="Disordered" evidence="1">
    <location>
        <begin position="215"/>
        <end position="253"/>
    </location>
</feature>
<comment type="caution">
    <text evidence="3">The sequence shown here is derived from an EMBL/GenBank/DDBJ whole genome shotgun (WGS) entry which is preliminary data.</text>
</comment>
<dbReference type="AlphaFoldDB" id="A0A5C8UU23"/>
<feature type="compositionally biased region" description="Low complexity" evidence="1">
    <location>
        <begin position="329"/>
        <end position="341"/>
    </location>
</feature>
<keyword evidence="4" id="KW-1185">Reference proteome</keyword>
<keyword evidence="2" id="KW-1133">Transmembrane helix</keyword>
<protein>
    <recommendedName>
        <fullName evidence="5">Bacterial Ig-like domain-containing protein</fullName>
    </recommendedName>
</protein>
<feature type="transmembrane region" description="Helical" evidence="2">
    <location>
        <begin position="475"/>
        <end position="496"/>
    </location>
</feature>
<reference evidence="3 4" key="1">
    <citation type="submission" date="2019-08" db="EMBL/GenBank/DDBJ databases">
        <title>Bacterial whole genome sequence for Glaciihabitans sp. CHu50b-6-2.</title>
        <authorList>
            <person name="Jin L."/>
        </authorList>
    </citation>
    <scope>NUCLEOTIDE SEQUENCE [LARGE SCALE GENOMIC DNA]</scope>
    <source>
        <strain evidence="3 4">CHu50b-6-2</strain>
    </source>
</reference>
<feature type="transmembrane region" description="Helical" evidence="2">
    <location>
        <begin position="567"/>
        <end position="588"/>
    </location>
</feature>
<feature type="transmembrane region" description="Helical" evidence="2">
    <location>
        <begin position="655"/>
        <end position="676"/>
    </location>
</feature>
<evidence type="ECO:0008006" key="5">
    <source>
        <dbReference type="Google" id="ProtNLM"/>
    </source>
</evidence>
<evidence type="ECO:0000256" key="2">
    <source>
        <dbReference type="SAM" id="Phobius"/>
    </source>
</evidence>
<evidence type="ECO:0000313" key="3">
    <source>
        <dbReference type="EMBL" id="TXN31136.1"/>
    </source>
</evidence>
<dbReference type="Proteomes" id="UP000321379">
    <property type="component" value="Unassembled WGS sequence"/>
</dbReference>
<feature type="region of interest" description="Disordered" evidence="1">
    <location>
        <begin position="329"/>
        <end position="377"/>
    </location>
</feature>
<feature type="transmembrane region" description="Helical" evidence="2">
    <location>
        <begin position="449"/>
        <end position="469"/>
    </location>
</feature>
<dbReference type="RefSeq" id="WP_147782722.1">
    <property type="nucleotide sequence ID" value="NZ_VRMG01000005.1"/>
</dbReference>
<accession>A0A5C8UU23</accession>
<sequence length="689" mass="69242">MQPSPTNVPRRSFRECGASADRRFLRLAAILAFAGLAGILTAASAVPTPTSSPPASPSPNFTLTAPGFSPTDAVALTGTKDADSGVSVLPLTPGDQPVCTIPEDSKTTWGCTIALPNGRAISVTAQQLTSGAITGEDTATLDVLGAPSIDGAPGFVTSGLVSGLGFAGATVVAGVAGAPAGGCTAIASTTGYWSCALTVGSGSWVIVARQSQAGLGGGASSSPSGSLPVTVDRDAPASPTITSPRAGSRAPDRTVTYRGMGEAAGAVDVYVHNVPVCSARVSGTIWACTAAAPAAGKHPVVAIQRDQAGNFSAPSAPISVFFGPKPGAAVPPVAPTTTDPPAGTPPPSDSPTSPAPEPTPPVPPASGSSNWGTPTSFGSELPTLAETIGRGNWLLAPLLALAFILLVALPLRMLATALRGRVRRPSIRLTGRNRPGLVDRDDTTALNPILAGAIPLAVAAAFVVFSGGVDDEVRYLRLTVAVCLGLGLLNVIGVAVTTRLARRWQGVAGRLRTRPMLVLAAAVAALLSRATGIEPVVVTGVVIGIAFARGLPARPRAIVNLVEVGGVTVLAIAAWLANGALGAVQGFWPSLLHETLATIALAGLGSAMTLILPLATLPGRVILEWSPPVWLASVAVVTTLAAAVFLGGRGADFPVVGSIVVAVAFAALSLAVWAWLRFVEPVALRQPSA</sequence>
<keyword evidence="2" id="KW-0472">Membrane</keyword>
<feature type="transmembrane region" description="Helical" evidence="2">
    <location>
        <begin position="517"/>
        <end position="547"/>
    </location>
</feature>
<evidence type="ECO:0000313" key="4">
    <source>
        <dbReference type="Proteomes" id="UP000321379"/>
    </source>
</evidence>
<dbReference type="InterPro" id="IPR013783">
    <property type="entry name" value="Ig-like_fold"/>
</dbReference>
<dbReference type="Gene3D" id="2.60.40.10">
    <property type="entry name" value="Immunoglobulins"/>
    <property type="match status" value="1"/>
</dbReference>
<keyword evidence="2" id="KW-0812">Transmembrane</keyword>
<evidence type="ECO:0000256" key="1">
    <source>
        <dbReference type="SAM" id="MobiDB-lite"/>
    </source>
</evidence>
<dbReference type="GO" id="GO:0005975">
    <property type="term" value="P:carbohydrate metabolic process"/>
    <property type="evidence" value="ECO:0007669"/>
    <property type="project" value="UniProtKB-ARBA"/>
</dbReference>
<proteinExistence type="predicted"/>
<feature type="transmembrane region" description="Helical" evidence="2">
    <location>
        <begin position="595"/>
        <end position="617"/>
    </location>
</feature>
<gene>
    <name evidence="3" type="ORF">FVP33_05980</name>
</gene>
<organism evidence="3 4">
    <name type="scientific">Lacisediminihabitans profunda</name>
    <dbReference type="NCBI Taxonomy" id="2594790"/>
    <lineage>
        <taxon>Bacteria</taxon>
        <taxon>Bacillati</taxon>
        <taxon>Actinomycetota</taxon>
        <taxon>Actinomycetes</taxon>
        <taxon>Micrococcales</taxon>
        <taxon>Microbacteriaceae</taxon>
        <taxon>Lacisediminihabitans</taxon>
    </lineage>
</organism>
<feature type="transmembrane region" description="Helical" evidence="2">
    <location>
        <begin position="629"/>
        <end position="648"/>
    </location>
</feature>
<feature type="compositionally biased region" description="Pro residues" evidence="1">
    <location>
        <begin position="342"/>
        <end position="364"/>
    </location>
</feature>